<dbReference type="Proteomes" id="UP001549047">
    <property type="component" value="Unassembled WGS sequence"/>
</dbReference>
<sequence>MNRDDFRNSQNRETLQEPWLRREVAPAYDAHKANSDRAIPLEDAWKRFEARMDEIDREDS</sequence>
<gene>
    <name evidence="1" type="ORF">ABID16_000552</name>
</gene>
<protein>
    <submittedName>
        <fullName evidence="1">Uncharacterized protein</fullName>
    </submittedName>
</protein>
<comment type="caution">
    <text evidence="1">The sequence shown here is derived from an EMBL/GenBank/DDBJ whole genome shotgun (WGS) entry which is preliminary data.</text>
</comment>
<proteinExistence type="predicted"/>
<reference evidence="1 2" key="1">
    <citation type="submission" date="2024-06" db="EMBL/GenBank/DDBJ databases">
        <title>Genomic Encyclopedia of Type Strains, Phase IV (KMG-IV): sequencing the most valuable type-strain genomes for metagenomic binning, comparative biology and taxonomic classification.</title>
        <authorList>
            <person name="Goeker M."/>
        </authorList>
    </citation>
    <scope>NUCLEOTIDE SEQUENCE [LARGE SCALE GENOMIC DNA]</scope>
    <source>
        <strain evidence="1 2">DSM 29780</strain>
    </source>
</reference>
<organism evidence="1 2">
    <name type="scientific">Rhizobium aquaticum</name>
    <dbReference type="NCBI Taxonomy" id="1549636"/>
    <lineage>
        <taxon>Bacteria</taxon>
        <taxon>Pseudomonadati</taxon>
        <taxon>Pseudomonadota</taxon>
        <taxon>Alphaproteobacteria</taxon>
        <taxon>Hyphomicrobiales</taxon>
        <taxon>Rhizobiaceae</taxon>
        <taxon>Rhizobium/Agrobacterium group</taxon>
        <taxon>Rhizobium</taxon>
    </lineage>
</organism>
<evidence type="ECO:0000313" key="1">
    <source>
        <dbReference type="EMBL" id="MET3612247.1"/>
    </source>
</evidence>
<dbReference type="RefSeq" id="WP_354554821.1">
    <property type="nucleotide sequence ID" value="NZ_JBEPMB010000001.1"/>
</dbReference>
<keyword evidence="2" id="KW-1185">Reference proteome</keyword>
<evidence type="ECO:0000313" key="2">
    <source>
        <dbReference type="Proteomes" id="UP001549047"/>
    </source>
</evidence>
<dbReference type="EMBL" id="JBEPMB010000001">
    <property type="protein sequence ID" value="MET3612247.1"/>
    <property type="molecule type" value="Genomic_DNA"/>
</dbReference>
<name>A0ABV2IUT4_9HYPH</name>
<accession>A0ABV2IUT4</accession>